<evidence type="ECO:0000313" key="4">
    <source>
        <dbReference type="Proteomes" id="UP000585474"/>
    </source>
</evidence>
<evidence type="ECO:0000259" key="2">
    <source>
        <dbReference type="Pfam" id="PF04195"/>
    </source>
</evidence>
<dbReference type="PANTHER" id="PTHR31099:SF28">
    <property type="entry name" value="F5J5.12"/>
    <property type="match status" value="1"/>
</dbReference>
<accession>A0A7J0DJG5</accession>
<feature type="compositionally biased region" description="Polar residues" evidence="1">
    <location>
        <begin position="206"/>
        <end position="217"/>
    </location>
</feature>
<proteinExistence type="predicted"/>
<dbReference type="Proteomes" id="UP000585474">
    <property type="component" value="Unassembled WGS sequence"/>
</dbReference>
<sequence>MTQGDLDKLREKYSFPTRIQLRIPEEGETILSTRPGEVTFYEAAFPAGLRFPIHPIVWRILNHYKICPAQLSPNAWRFIVCSLVIWRYYKRHISCDEFRCLYSLSPLPDSGWYYFKARPDKNLLRGSLSNVKGYKKSFFCLWRLMGVLSEHAFGKSCNTLLVLTEDEAKRTAEVLSKIEPGGYFDVSKVLDSKTFKKHFARGRMEVSSSGGENTTSGDEGESRFSRGKNLGEQSNSQFCSSASALDLGNKMGDLHRPLNKRYRRG</sequence>
<dbReference type="InterPro" id="IPR007321">
    <property type="entry name" value="Transposase_28"/>
</dbReference>
<gene>
    <name evidence="3" type="ORF">Acr_00g0045770</name>
</gene>
<evidence type="ECO:0000256" key="1">
    <source>
        <dbReference type="SAM" id="MobiDB-lite"/>
    </source>
</evidence>
<dbReference type="Pfam" id="PF04195">
    <property type="entry name" value="Transposase_28"/>
    <property type="match status" value="1"/>
</dbReference>
<reference evidence="4" key="1">
    <citation type="submission" date="2019-07" db="EMBL/GenBank/DDBJ databases">
        <title>De Novo Assembly of kiwifruit Actinidia rufa.</title>
        <authorList>
            <person name="Sugita-Konishi S."/>
            <person name="Sato K."/>
            <person name="Mori E."/>
            <person name="Abe Y."/>
            <person name="Kisaki G."/>
            <person name="Hamano K."/>
            <person name="Suezawa K."/>
            <person name="Otani M."/>
            <person name="Fukuda T."/>
            <person name="Manabe T."/>
            <person name="Gomi K."/>
            <person name="Tabuchi M."/>
            <person name="Akimitsu K."/>
            <person name="Kataoka I."/>
        </authorList>
    </citation>
    <scope>NUCLEOTIDE SEQUENCE [LARGE SCALE GENOMIC DNA]</scope>
    <source>
        <strain evidence="4">cv. Fuchu</strain>
    </source>
</reference>
<dbReference type="PANTHER" id="PTHR31099">
    <property type="entry name" value="OS06G0165300 PROTEIN"/>
    <property type="match status" value="1"/>
</dbReference>
<name>A0A7J0DJG5_9ERIC</name>
<feature type="domain" description="Transposase (putative) gypsy type" evidence="2">
    <location>
        <begin position="41"/>
        <end position="104"/>
    </location>
</feature>
<feature type="region of interest" description="Disordered" evidence="1">
    <location>
        <begin position="206"/>
        <end position="235"/>
    </location>
</feature>
<protein>
    <recommendedName>
        <fullName evidence="2">Transposase (putative) gypsy type domain-containing protein</fullName>
    </recommendedName>
</protein>
<comment type="caution">
    <text evidence="3">The sequence shown here is derived from an EMBL/GenBank/DDBJ whole genome shotgun (WGS) entry which is preliminary data.</text>
</comment>
<dbReference type="OrthoDB" id="1750920at2759"/>
<dbReference type="EMBL" id="BJWL01000249">
    <property type="protein sequence ID" value="GFS36404.1"/>
    <property type="molecule type" value="Genomic_DNA"/>
</dbReference>
<keyword evidence="4" id="KW-1185">Reference proteome</keyword>
<dbReference type="AlphaFoldDB" id="A0A7J0DJG5"/>
<evidence type="ECO:0000313" key="3">
    <source>
        <dbReference type="EMBL" id="GFS36404.1"/>
    </source>
</evidence>
<organism evidence="3 4">
    <name type="scientific">Actinidia rufa</name>
    <dbReference type="NCBI Taxonomy" id="165716"/>
    <lineage>
        <taxon>Eukaryota</taxon>
        <taxon>Viridiplantae</taxon>
        <taxon>Streptophyta</taxon>
        <taxon>Embryophyta</taxon>
        <taxon>Tracheophyta</taxon>
        <taxon>Spermatophyta</taxon>
        <taxon>Magnoliopsida</taxon>
        <taxon>eudicotyledons</taxon>
        <taxon>Gunneridae</taxon>
        <taxon>Pentapetalae</taxon>
        <taxon>asterids</taxon>
        <taxon>Ericales</taxon>
        <taxon>Actinidiaceae</taxon>
        <taxon>Actinidia</taxon>
    </lineage>
</organism>